<proteinExistence type="predicted"/>
<keyword evidence="1" id="KW-0732">Signal</keyword>
<evidence type="ECO:0000313" key="3">
    <source>
        <dbReference type="EMBL" id="GLR18995.1"/>
    </source>
</evidence>
<gene>
    <name evidence="3" type="ORF">GCM10007940_36110</name>
</gene>
<protein>
    <recommendedName>
        <fullName evidence="2">DUF2147 domain-containing protein</fullName>
    </recommendedName>
</protein>
<dbReference type="Pfam" id="PF09917">
    <property type="entry name" value="DUF2147"/>
    <property type="match status" value="1"/>
</dbReference>
<feature type="signal peptide" evidence="1">
    <location>
        <begin position="1"/>
        <end position="18"/>
    </location>
</feature>
<dbReference type="EMBL" id="BSOH01000023">
    <property type="protein sequence ID" value="GLR18995.1"/>
    <property type="molecule type" value="Genomic_DNA"/>
</dbReference>
<feature type="chain" id="PRO_5041454740" description="DUF2147 domain-containing protein" evidence="1">
    <location>
        <begin position="19"/>
        <end position="139"/>
    </location>
</feature>
<evidence type="ECO:0000313" key="4">
    <source>
        <dbReference type="Proteomes" id="UP001156666"/>
    </source>
</evidence>
<evidence type="ECO:0000259" key="2">
    <source>
        <dbReference type="Pfam" id="PF09917"/>
    </source>
</evidence>
<reference evidence="3" key="1">
    <citation type="journal article" date="2014" name="Int. J. Syst. Evol. Microbiol.">
        <title>Complete genome sequence of Corynebacterium casei LMG S-19264T (=DSM 44701T), isolated from a smear-ripened cheese.</title>
        <authorList>
            <consortium name="US DOE Joint Genome Institute (JGI-PGF)"/>
            <person name="Walter F."/>
            <person name="Albersmeier A."/>
            <person name="Kalinowski J."/>
            <person name="Ruckert C."/>
        </authorList>
    </citation>
    <scope>NUCLEOTIDE SEQUENCE</scope>
    <source>
        <strain evidence="3">NBRC 108769</strain>
    </source>
</reference>
<dbReference type="InterPro" id="IPR019223">
    <property type="entry name" value="DUF2147"/>
</dbReference>
<evidence type="ECO:0000256" key="1">
    <source>
        <dbReference type="SAM" id="SignalP"/>
    </source>
</evidence>
<dbReference type="PANTHER" id="PTHR36919">
    <property type="entry name" value="BLR1215 PROTEIN"/>
    <property type="match status" value="1"/>
</dbReference>
<dbReference type="Gene3D" id="2.40.128.520">
    <property type="match status" value="1"/>
</dbReference>
<dbReference type="RefSeq" id="WP_235292940.1">
    <property type="nucleotide sequence ID" value="NZ_BSOH01000023.1"/>
</dbReference>
<comment type="caution">
    <text evidence="3">The sequence shown here is derived from an EMBL/GenBank/DDBJ whole genome shotgun (WGS) entry which is preliminary data.</text>
</comment>
<dbReference type="AlphaFoldDB" id="A0AA37SWG9"/>
<accession>A0AA37SWG9</accession>
<dbReference type="Proteomes" id="UP001156666">
    <property type="component" value="Unassembled WGS sequence"/>
</dbReference>
<reference evidence="3" key="2">
    <citation type="submission" date="2023-01" db="EMBL/GenBank/DDBJ databases">
        <title>Draft genome sequence of Portibacter lacus strain NBRC 108769.</title>
        <authorList>
            <person name="Sun Q."/>
            <person name="Mori K."/>
        </authorList>
    </citation>
    <scope>NUCLEOTIDE SEQUENCE</scope>
    <source>
        <strain evidence="3">NBRC 108769</strain>
    </source>
</reference>
<keyword evidence="4" id="KW-1185">Reference proteome</keyword>
<organism evidence="3 4">
    <name type="scientific">Portibacter lacus</name>
    <dbReference type="NCBI Taxonomy" id="1099794"/>
    <lineage>
        <taxon>Bacteria</taxon>
        <taxon>Pseudomonadati</taxon>
        <taxon>Bacteroidota</taxon>
        <taxon>Saprospiria</taxon>
        <taxon>Saprospirales</taxon>
        <taxon>Haliscomenobacteraceae</taxon>
        <taxon>Portibacter</taxon>
    </lineage>
</organism>
<name>A0AA37SWG9_9BACT</name>
<dbReference type="PANTHER" id="PTHR36919:SF3">
    <property type="entry name" value="BLL5882 PROTEIN"/>
    <property type="match status" value="1"/>
</dbReference>
<sequence length="139" mass="15887">MKKISFLFAFFFAVALSAQSPIGIWKTIDDESGEPKSHVEIYEKDGKIFGKVVKLLPKATTDVCIDCPGDLNGKSLLEMDIIWDLEEYKDYWSYGHIIDPANGKEYKLSIWLEDADTLKVRGYIGISALGRNQMWYRVK</sequence>
<feature type="domain" description="DUF2147" evidence="2">
    <location>
        <begin position="23"/>
        <end position="137"/>
    </location>
</feature>